<evidence type="ECO:0000313" key="5">
    <source>
        <dbReference type="Proteomes" id="UP001201873"/>
    </source>
</evidence>
<evidence type="ECO:0000259" key="3">
    <source>
        <dbReference type="Pfam" id="PF01965"/>
    </source>
</evidence>
<keyword evidence="4" id="KW-0315">Glutamine amidotransferase</keyword>
<evidence type="ECO:0000256" key="1">
    <source>
        <dbReference type="ARBA" id="ARBA00008542"/>
    </source>
</evidence>
<dbReference type="SUPFAM" id="SSF52317">
    <property type="entry name" value="Class I glutamine amidotransferase-like"/>
    <property type="match status" value="1"/>
</dbReference>
<dbReference type="Proteomes" id="UP001201873">
    <property type="component" value="Unassembled WGS sequence"/>
</dbReference>
<feature type="region of interest" description="Disordered" evidence="2">
    <location>
        <begin position="210"/>
        <end position="246"/>
    </location>
</feature>
<dbReference type="RefSeq" id="WP_248825385.1">
    <property type="nucleotide sequence ID" value="NZ_JALKFT010000014.1"/>
</dbReference>
<dbReference type="PANTHER" id="PTHR42733">
    <property type="entry name" value="DJ-1 PROTEIN"/>
    <property type="match status" value="1"/>
</dbReference>
<sequence length="246" mass="26086">MSSDLAGTRVAFLVAPEGVEQAELTQPWEAVRRAGGEPVLVSTQLGRIQAYDHLDRADQFGVDITVEVADPADFDALVLPGGVANPDQLRTQPDAVRFSRAFFDAGRPVAVICHGPWTLVEADAVRGRRITSWPSVRTDLRNAGADWVDEEVVVDESGPNTLISSRRPDDLGAFCAAIVRHVRPTRNATTAGTTRPAGAGLGDDEVARQVAGQTSSDRQAADVFARESAGAGSDTEAARSGADDLR</sequence>
<gene>
    <name evidence="4" type="ORF">MXD59_15155</name>
</gene>
<dbReference type="InterPro" id="IPR002818">
    <property type="entry name" value="DJ-1/PfpI"/>
</dbReference>
<protein>
    <submittedName>
        <fullName evidence="4">Type 1 glutamine amidotransferase</fullName>
    </submittedName>
</protein>
<organism evidence="4 5">
    <name type="scientific">Frankia umida</name>
    <dbReference type="NCBI Taxonomy" id="573489"/>
    <lineage>
        <taxon>Bacteria</taxon>
        <taxon>Bacillati</taxon>
        <taxon>Actinomycetota</taxon>
        <taxon>Actinomycetes</taxon>
        <taxon>Frankiales</taxon>
        <taxon>Frankiaceae</taxon>
        <taxon>Frankia</taxon>
    </lineage>
</organism>
<feature type="domain" description="DJ-1/PfpI" evidence="3">
    <location>
        <begin position="9"/>
        <end position="180"/>
    </location>
</feature>
<name>A0ABT0JZX3_9ACTN</name>
<comment type="similarity">
    <text evidence="1">Belongs to the peptidase C56 family.</text>
</comment>
<comment type="caution">
    <text evidence="4">The sequence shown here is derived from an EMBL/GenBank/DDBJ whole genome shotgun (WGS) entry which is preliminary data.</text>
</comment>
<dbReference type="PROSITE" id="PS51276">
    <property type="entry name" value="PEPTIDASE_C56_PFPI"/>
    <property type="match status" value="1"/>
</dbReference>
<dbReference type="Pfam" id="PF01965">
    <property type="entry name" value="DJ-1_PfpI"/>
    <property type="match status" value="1"/>
</dbReference>
<dbReference type="CDD" id="cd03134">
    <property type="entry name" value="GATase1_PfpI_like"/>
    <property type="match status" value="1"/>
</dbReference>
<dbReference type="NCBIfam" id="TIGR01382">
    <property type="entry name" value="PfpI"/>
    <property type="match status" value="1"/>
</dbReference>
<feature type="region of interest" description="Disordered" evidence="2">
    <location>
        <begin position="186"/>
        <end position="205"/>
    </location>
</feature>
<dbReference type="PANTHER" id="PTHR42733:SF12">
    <property type="entry name" value="PROTEINASE"/>
    <property type="match status" value="1"/>
</dbReference>
<dbReference type="Gene3D" id="3.40.50.880">
    <property type="match status" value="1"/>
</dbReference>
<evidence type="ECO:0000313" key="4">
    <source>
        <dbReference type="EMBL" id="MCK9877095.1"/>
    </source>
</evidence>
<proteinExistence type="inferred from homology"/>
<accession>A0ABT0JZX3</accession>
<dbReference type="InterPro" id="IPR006286">
    <property type="entry name" value="C56_PfpI-like"/>
</dbReference>
<keyword evidence="5" id="KW-1185">Reference proteome</keyword>
<evidence type="ECO:0000256" key="2">
    <source>
        <dbReference type="SAM" id="MobiDB-lite"/>
    </source>
</evidence>
<dbReference type="EMBL" id="JALKFT010000014">
    <property type="protein sequence ID" value="MCK9877095.1"/>
    <property type="molecule type" value="Genomic_DNA"/>
</dbReference>
<dbReference type="InterPro" id="IPR029062">
    <property type="entry name" value="Class_I_gatase-like"/>
</dbReference>
<feature type="compositionally biased region" description="Low complexity" evidence="2">
    <location>
        <begin position="186"/>
        <end position="198"/>
    </location>
</feature>
<reference evidence="4 5" key="1">
    <citation type="submission" date="2022-04" db="EMBL/GenBank/DDBJ databases">
        <title>Genome diversity in the genus Frankia.</title>
        <authorList>
            <person name="Carlos-Shanley C."/>
            <person name="Hahn D."/>
        </authorList>
    </citation>
    <scope>NUCLEOTIDE SEQUENCE [LARGE SCALE GENOMIC DNA]</scope>
    <source>
        <strain evidence="4 5">Ag45/Mut15</strain>
    </source>
</reference>